<evidence type="ECO:0000256" key="4">
    <source>
        <dbReference type="ARBA" id="ARBA00022679"/>
    </source>
</evidence>
<feature type="transmembrane region" description="Helical" evidence="9">
    <location>
        <begin position="39"/>
        <end position="61"/>
    </location>
</feature>
<dbReference type="RefSeq" id="WP_377758649.1">
    <property type="nucleotide sequence ID" value="NZ_JBHRXY010000001.1"/>
</dbReference>
<comment type="similarity">
    <text evidence="2">Belongs to the bacterial sugar transferase family.</text>
</comment>
<dbReference type="PANTHER" id="PTHR30576:SF4">
    <property type="entry name" value="UNDECAPRENYL-PHOSPHATE GALACTOSE PHOSPHOTRANSFERASE"/>
    <property type="match status" value="1"/>
</dbReference>
<evidence type="ECO:0000256" key="3">
    <source>
        <dbReference type="ARBA" id="ARBA00022475"/>
    </source>
</evidence>
<dbReference type="PANTHER" id="PTHR30576">
    <property type="entry name" value="COLANIC BIOSYNTHESIS UDP-GLUCOSE LIPID CARRIER TRANSFERASE"/>
    <property type="match status" value="1"/>
</dbReference>
<dbReference type="EMBL" id="JBHRXY010000001">
    <property type="protein sequence ID" value="MFC3628119.1"/>
    <property type="molecule type" value="Genomic_DNA"/>
</dbReference>
<evidence type="ECO:0000313" key="11">
    <source>
        <dbReference type="EMBL" id="MFC3628119.1"/>
    </source>
</evidence>
<gene>
    <name evidence="11" type="ORF">ACFOM8_01530</name>
</gene>
<dbReference type="GO" id="GO:0016740">
    <property type="term" value="F:transferase activity"/>
    <property type="evidence" value="ECO:0007669"/>
    <property type="project" value="UniProtKB-KW"/>
</dbReference>
<sequence>MSVKSQSVVLARVAAAPFLGSKTRPWLYRSLVKRPLDLLAVLLTSPVVLPLVLLLALVVMMDGKNPFYAQKRIGRDGRIFRMWKLRSMVHDADQRLEAYLAENPDARQEWDATQKLRNDPRVTRFGRVLRASSMDELPQLWNVLTGEMSLVGPRPMMPEQQAMYGGDGYYRLRPGITGFWQTAGRNRTTFAARAWYDDRYERGLSFGSDMSILLRTVAVVLGRTGC</sequence>
<keyword evidence="4 11" id="KW-0808">Transferase</keyword>
<evidence type="ECO:0000256" key="5">
    <source>
        <dbReference type="ARBA" id="ARBA00022692"/>
    </source>
</evidence>
<evidence type="ECO:0000313" key="12">
    <source>
        <dbReference type="Proteomes" id="UP001595539"/>
    </source>
</evidence>
<evidence type="ECO:0000256" key="2">
    <source>
        <dbReference type="ARBA" id="ARBA00006464"/>
    </source>
</evidence>
<evidence type="ECO:0000256" key="7">
    <source>
        <dbReference type="ARBA" id="ARBA00023136"/>
    </source>
</evidence>
<keyword evidence="8" id="KW-0270">Exopolysaccharide synthesis</keyword>
<accession>A0ABV7TZB9</accession>
<dbReference type="InterPro" id="IPR003362">
    <property type="entry name" value="Bact_transf"/>
</dbReference>
<evidence type="ECO:0000256" key="6">
    <source>
        <dbReference type="ARBA" id="ARBA00022989"/>
    </source>
</evidence>
<evidence type="ECO:0000259" key="10">
    <source>
        <dbReference type="Pfam" id="PF02397"/>
    </source>
</evidence>
<evidence type="ECO:0000256" key="8">
    <source>
        <dbReference type="ARBA" id="ARBA00023169"/>
    </source>
</evidence>
<feature type="domain" description="Bacterial sugar transferase" evidence="10">
    <location>
        <begin position="33"/>
        <end position="221"/>
    </location>
</feature>
<proteinExistence type="inferred from homology"/>
<evidence type="ECO:0000256" key="1">
    <source>
        <dbReference type="ARBA" id="ARBA00004236"/>
    </source>
</evidence>
<comment type="caution">
    <text evidence="11">The sequence shown here is derived from an EMBL/GenBank/DDBJ whole genome shotgun (WGS) entry which is preliminary data.</text>
</comment>
<organism evidence="11 12">
    <name type="scientific">Paracoccus angustae</name>
    <dbReference type="NCBI Taxonomy" id="1671480"/>
    <lineage>
        <taxon>Bacteria</taxon>
        <taxon>Pseudomonadati</taxon>
        <taxon>Pseudomonadota</taxon>
        <taxon>Alphaproteobacteria</taxon>
        <taxon>Rhodobacterales</taxon>
        <taxon>Paracoccaceae</taxon>
        <taxon>Paracoccus</taxon>
    </lineage>
</organism>
<evidence type="ECO:0000256" key="9">
    <source>
        <dbReference type="SAM" id="Phobius"/>
    </source>
</evidence>
<keyword evidence="7 9" id="KW-0472">Membrane</keyword>
<reference evidence="12" key="1">
    <citation type="journal article" date="2019" name="Int. J. Syst. Evol. Microbiol.">
        <title>The Global Catalogue of Microorganisms (GCM) 10K type strain sequencing project: providing services to taxonomists for standard genome sequencing and annotation.</title>
        <authorList>
            <consortium name="The Broad Institute Genomics Platform"/>
            <consortium name="The Broad Institute Genome Sequencing Center for Infectious Disease"/>
            <person name="Wu L."/>
            <person name="Ma J."/>
        </authorList>
    </citation>
    <scope>NUCLEOTIDE SEQUENCE [LARGE SCALE GENOMIC DNA]</scope>
    <source>
        <strain evidence="12">KCTC 42473</strain>
    </source>
</reference>
<dbReference type="Pfam" id="PF02397">
    <property type="entry name" value="Bac_transf"/>
    <property type="match status" value="1"/>
</dbReference>
<keyword evidence="12" id="KW-1185">Reference proteome</keyword>
<keyword evidence="3" id="KW-1003">Cell membrane</keyword>
<protein>
    <submittedName>
        <fullName evidence="11">Sugar transferase</fullName>
    </submittedName>
</protein>
<keyword evidence="5 9" id="KW-0812">Transmembrane</keyword>
<comment type="subcellular location">
    <subcellularLocation>
        <location evidence="1">Cell membrane</location>
    </subcellularLocation>
</comment>
<name>A0ABV7TZB9_9RHOB</name>
<dbReference type="Proteomes" id="UP001595539">
    <property type="component" value="Unassembled WGS sequence"/>
</dbReference>
<keyword evidence="6 9" id="KW-1133">Transmembrane helix</keyword>